<feature type="domain" description="F-box" evidence="1">
    <location>
        <begin position="5"/>
        <end position="51"/>
    </location>
</feature>
<evidence type="ECO:0000313" key="2">
    <source>
        <dbReference type="EMBL" id="KZT72085.1"/>
    </source>
</evidence>
<evidence type="ECO:0000259" key="1">
    <source>
        <dbReference type="PROSITE" id="PS50181"/>
    </source>
</evidence>
<gene>
    <name evidence="2" type="ORF">DAEQUDRAFT_723253</name>
</gene>
<dbReference type="InterPro" id="IPR036047">
    <property type="entry name" value="F-box-like_dom_sf"/>
</dbReference>
<sequence>MAASQPALPALPEDILFNIFSRLDERSQLVSMMLVRRAWYGIAERLQYADIILRFPLFEEVADSRAIRCLTTLTTRQTAANAARHLAVSGALNGETIPLLLDALSQTTRLLSLELRVSDRTTESTFHTLWQASCESSRFLPQLSAINTEEAGVAIAVTQGRPMSVFGLPALIGPNVLPAVIASLQDSATSMAQLRLFVEVENMSTAEEMVRTLCRTLPSLSVLALQLRFPSPCDVTWDTFGGFLDGIEPSLRRLHSLRVLGLVLIPDPIDLASRYEERTRELARSLIDRFPQLHRVELRWHGWIISADEWAPVRQRRLLRQLDYWFYTDTRHRLELARYVDDPSRRFQANLRPVVTQYLNTNRFFTFTPSRTMGLNRSRLRLAGREPWSGKRGRTRHAFSVFFPLLPWDECHLRWRS</sequence>
<name>A0A165SJH9_9APHY</name>
<dbReference type="SUPFAM" id="SSF81383">
    <property type="entry name" value="F-box domain"/>
    <property type="match status" value="1"/>
</dbReference>
<dbReference type="Pfam" id="PF12937">
    <property type="entry name" value="F-box-like"/>
    <property type="match status" value="1"/>
</dbReference>
<dbReference type="OrthoDB" id="2745598at2759"/>
<accession>A0A165SJH9</accession>
<organism evidence="2 3">
    <name type="scientific">Daedalea quercina L-15889</name>
    <dbReference type="NCBI Taxonomy" id="1314783"/>
    <lineage>
        <taxon>Eukaryota</taxon>
        <taxon>Fungi</taxon>
        <taxon>Dikarya</taxon>
        <taxon>Basidiomycota</taxon>
        <taxon>Agaricomycotina</taxon>
        <taxon>Agaricomycetes</taxon>
        <taxon>Polyporales</taxon>
        <taxon>Fomitopsis</taxon>
    </lineage>
</organism>
<dbReference type="PROSITE" id="PS50181">
    <property type="entry name" value="FBOX"/>
    <property type="match status" value="1"/>
</dbReference>
<protein>
    <recommendedName>
        <fullName evidence="1">F-box domain-containing protein</fullName>
    </recommendedName>
</protein>
<dbReference type="Proteomes" id="UP000076727">
    <property type="component" value="Unassembled WGS sequence"/>
</dbReference>
<dbReference type="EMBL" id="KV429042">
    <property type="protein sequence ID" value="KZT72085.1"/>
    <property type="molecule type" value="Genomic_DNA"/>
</dbReference>
<keyword evidence="3" id="KW-1185">Reference proteome</keyword>
<dbReference type="InterPro" id="IPR001810">
    <property type="entry name" value="F-box_dom"/>
</dbReference>
<reference evidence="2 3" key="1">
    <citation type="journal article" date="2016" name="Mol. Biol. Evol.">
        <title>Comparative Genomics of Early-Diverging Mushroom-Forming Fungi Provides Insights into the Origins of Lignocellulose Decay Capabilities.</title>
        <authorList>
            <person name="Nagy L.G."/>
            <person name="Riley R."/>
            <person name="Tritt A."/>
            <person name="Adam C."/>
            <person name="Daum C."/>
            <person name="Floudas D."/>
            <person name="Sun H."/>
            <person name="Yadav J.S."/>
            <person name="Pangilinan J."/>
            <person name="Larsson K.H."/>
            <person name="Matsuura K."/>
            <person name="Barry K."/>
            <person name="Labutti K."/>
            <person name="Kuo R."/>
            <person name="Ohm R.A."/>
            <person name="Bhattacharya S.S."/>
            <person name="Shirouzu T."/>
            <person name="Yoshinaga Y."/>
            <person name="Martin F.M."/>
            <person name="Grigoriev I.V."/>
            <person name="Hibbett D.S."/>
        </authorList>
    </citation>
    <scope>NUCLEOTIDE SEQUENCE [LARGE SCALE GENOMIC DNA]</scope>
    <source>
        <strain evidence="2 3">L-15889</strain>
    </source>
</reference>
<dbReference type="Gene3D" id="1.20.1280.50">
    <property type="match status" value="1"/>
</dbReference>
<proteinExistence type="predicted"/>
<dbReference type="AlphaFoldDB" id="A0A165SJH9"/>
<dbReference type="CDD" id="cd09917">
    <property type="entry name" value="F-box_SF"/>
    <property type="match status" value="1"/>
</dbReference>
<evidence type="ECO:0000313" key="3">
    <source>
        <dbReference type="Proteomes" id="UP000076727"/>
    </source>
</evidence>